<dbReference type="AlphaFoldDB" id="A0A5S6R5W0"/>
<dbReference type="WBParaSite" id="TMUE_3000014654.1">
    <property type="protein sequence ID" value="TMUE_3000014654.1"/>
    <property type="gene ID" value="WBGene00289430"/>
</dbReference>
<dbReference type="Proteomes" id="UP000046395">
    <property type="component" value="Unassembled WGS sequence"/>
</dbReference>
<dbReference type="FunFam" id="1.10.238.10:FF:000001">
    <property type="entry name" value="Calmodulin 1"/>
    <property type="match status" value="1"/>
</dbReference>
<feature type="domain" description="EF-hand" evidence="3">
    <location>
        <begin position="16"/>
        <end position="51"/>
    </location>
</feature>
<sequence length="161" mass="18044">MAVGEADWPTFHMCNENLTQWEEAFRGLDINGDGIVSPRDISNKMMRLGIPHSIDDLSFAVREIAGDGSEEIDFNTLIPLFTYQAEGEEDIVELKETFSIFDRNGDGYITTAELKQVLEDLGDSVSDEDVRAIIASTDSDQDGLINFEEFRAIWSSCCLHQ</sequence>
<feature type="domain" description="EF-hand" evidence="3">
    <location>
        <begin position="125"/>
        <end position="160"/>
    </location>
</feature>
<dbReference type="PROSITE" id="PS50222">
    <property type="entry name" value="EF_HAND_2"/>
    <property type="match status" value="3"/>
</dbReference>
<evidence type="ECO:0000256" key="1">
    <source>
        <dbReference type="ARBA" id="ARBA00022737"/>
    </source>
</evidence>
<proteinExistence type="predicted"/>
<dbReference type="STRING" id="70415.A0A5S6R5W0"/>
<dbReference type="Pfam" id="PF13499">
    <property type="entry name" value="EF-hand_7"/>
    <property type="match status" value="1"/>
</dbReference>
<dbReference type="InterPro" id="IPR002048">
    <property type="entry name" value="EF_hand_dom"/>
</dbReference>
<feature type="domain" description="EF-hand" evidence="3">
    <location>
        <begin position="89"/>
        <end position="124"/>
    </location>
</feature>
<dbReference type="InterPro" id="IPR018247">
    <property type="entry name" value="EF_Hand_1_Ca_BS"/>
</dbReference>
<dbReference type="PANTHER" id="PTHR23048">
    <property type="entry name" value="MYOSIN LIGHT CHAIN 1, 3"/>
    <property type="match status" value="1"/>
</dbReference>
<organism evidence="4 5">
    <name type="scientific">Trichuris muris</name>
    <name type="common">Mouse whipworm</name>
    <dbReference type="NCBI Taxonomy" id="70415"/>
    <lineage>
        <taxon>Eukaryota</taxon>
        <taxon>Metazoa</taxon>
        <taxon>Ecdysozoa</taxon>
        <taxon>Nematoda</taxon>
        <taxon>Enoplea</taxon>
        <taxon>Dorylaimia</taxon>
        <taxon>Trichinellida</taxon>
        <taxon>Trichuridae</taxon>
        <taxon>Trichuris</taxon>
    </lineage>
</organism>
<dbReference type="PANTHER" id="PTHR23048:SF0">
    <property type="entry name" value="CALMODULIN LIKE 3"/>
    <property type="match status" value="1"/>
</dbReference>
<evidence type="ECO:0000259" key="3">
    <source>
        <dbReference type="PROSITE" id="PS50222"/>
    </source>
</evidence>
<dbReference type="InterPro" id="IPR011992">
    <property type="entry name" value="EF-hand-dom_pair"/>
</dbReference>
<dbReference type="CDD" id="cd00051">
    <property type="entry name" value="EFh"/>
    <property type="match status" value="1"/>
</dbReference>
<dbReference type="Gene3D" id="1.10.238.10">
    <property type="entry name" value="EF-hand"/>
    <property type="match status" value="2"/>
</dbReference>
<keyword evidence="1" id="KW-0677">Repeat</keyword>
<keyword evidence="2" id="KW-0106">Calcium</keyword>
<reference evidence="5" key="1">
    <citation type="submission" date="2019-12" db="UniProtKB">
        <authorList>
            <consortium name="WormBaseParasite"/>
        </authorList>
    </citation>
    <scope>IDENTIFICATION</scope>
</reference>
<evidence type="ECO:0000313" key="4">
    <source>
        <dbReference type="Proteomes" id="UP000046395"/>
    </source>
</evidence>
<name>A0A5S6R5W0_TRIMR</name>
<accession>A0A5S6R5W0</accession>
<dbReference type="GO" id="GO:0016460">
    <property type="term" value="C:myosin II complex"/>
    <property type="evidence" value="ECO:0007669"/>
    <property type="project" value="TreeGrafter"/>
</dbReference>
<keyword evidence="4" id="KW-1185">Reference proteome</keyword>
<dbReference type="InterPro" id="IPR050230">
    <property type="entry name" value="CALM/Myosin/TropC-like"/>
</dbReference>
<evidence type="ECO:0000313" key="5">
    <source>
        <dbReference type="WBParaSite" id="TMUE_3000014654.1"/>
    </source>
</evidence>
<dbReference type="SMART" id="SM00054">
    <property type="entry name" value="EFh"/>
    <property type="match status" value="3"/>
</dbReference>
<dbReference type="GO" id="GO:0005509">
    <property type="term" value="F:calcium ion binding"/>
    <property type="evidence" value="ECO:0007669"/>
    <property type="project" value="InterPro"/>
</dbReference>
<protein>
    <submittedName>
        <fullName evidence="5">EF-hand domain-containing protein</fullName>
    </submittedName>
</protein>
<dbReference type="SUPFAM" id="SSF47473">
    <property type="entry name" value="EF-hand"/>
    <property type="match status" value="1"/>
</dbReference>
<dbReference type="PROSITE" id="PS00018">
    <property type="entry name" value="EF_HAND_1"/>
    <property type="match status" value="3"/>
</dbReference>
<evidence type="ECO:0000256" key="2">
    <source>
        <dbReference type="ARBA" id="ARBA00022837"/>
    </source>
</evidence>